<dbReference type="Gene3D" id="3.80.10.10">
    <property type="entry name" value="Ribonuclease Inhibitor"/>
    <property type="match status" value="1"/>
</dbReference>
<sequence length="114" mass="12819">MQIKLLFFRHTYKMMNTILMIFMATMWLLITLPPQGAYGIKINEGDVLLTLKNNLTDPNKALESWGTTGNPCDGKWANIACDHYNYVFAIVLNGLGLSGELVPELSKLKRLSTL</sequence>
<evidence type="ECO:0000256" key="2">
    <source>
        <dbReference type="ARBA" id="ARBA00022729"/>
    </source>
</evidence>
<dbReference type="AlphaFoldDB" id="A0A5A7QDN5"/>
<evidence type="ECO:0000256" key="1">
    <source>
        <dbReference type="ARBA" id="ARBA00022614"/>
    </source>
</evidence>
<dbReference type="Pfam" id="PF08263">
    <property type="entry name" value="LRRNT_2"/>
    <property type="match status" value="1"/>
</dbReference>
<keyword evidence="5" id="KW-0418">Kinase</keyword>
<gene>
    <name evidence="5" type="ORF">STAS_20290</name>
</gene>
<keyword evidence="3" id="KW-0677">Repeat</keyword>
<keyword evidence="6" id="KW-1185">Reference proteome</keyword>
<dbReference type="EMBL" id="BKCP01006626">
    <property type="protein sequence ID" value="GER43443.1"/>
    <property type="molecule type" value="Genomic_DNA"/>
</dbReference>
<dbReference type="OrthoDB" id="10250902at2759"/>
<dbReference type="InterPro" id="IPR013210">
    <property type="entry name" value="LRR_N_plant-typ"/>
</dbReference>
<proteinExistence type="predicted"/>
<keyword evidence="5" id="KW-0808">Transferase</keyword>
<dbReference type="Proteomes" id="UP000325081">
    <property type="component" value="Unassembled WGS sequence"/>
</dbReference>
<evidence type="ECO:0000313" key="5">
    <source>
        <dbReference type="EMBL" id="GER43443.1"/>
    </source>
</evidence>
<evidence type="ECO:0000259" key="4">
    <source>
        <dbReference type="Pfam" id="PF08263"/>
    </source>
</evidence>
<name>A0A5A7QDN5_STRAF</name>
<protein>
    <submittedName>
        <fullName evidence="5">Leucine-rich receptor-like protein kinase family protein</fullName>
    </submittedName>
</protein>
<evidence type="ECO:0000313" key="6">
    <source>
        <dbReference type="Proteomes" id="UP000325081"/>
    </source>
</evidence>
<feature type="domain" description="Leucine-rich repeat-containing N-terminal plant-type" evidence="4">
    <location>
        <begin position="43"/>
        <end position="82"/>
    </location>
</feature>
<organism evidence="5 6">
    <name type="scientific">Striga asiatica</name>
    <name type="common">Asiatic witchweed</name>
    <name type="synonym">Buchnera asiatica</name>
    <dbReference type="NCBI Taxonomy" id="4170"/>
    <lineage>
        <taxon>Eukaryota</taxon>
        <taxon>Viridiplantae</taxon>
        <taxon>Streptophyta</taxon>
        <taxon>Embryophyta</taxon>
        <taxon>Tracheophyta</taxon>
        <taxon>Spermatophyta</taxon>
        <taxon>Magnoliopsida</taxon>
        <taxon>eudicotyledons</taxon>
        <taxon>Gunneridae</taxon>
        <taxon>Pentapetalae</taxon>
        <taxon>asterids</taxon>
        <taxon>lamiids</taxon>
        <taxon>Lamiales</taxon>
        <taxon>Orobanchaceae</taxon>
        <taxon>Buchnereae</taxon>
        <taxon>Striga</taxon>
    </lineage>
</organism>
<comment type="caution">
    <text evidence="5">The sequence shown here is derived from an EMBL/GenBank/DDBJ whole genome shotgun (WGS) entry which is preliminary data.</text>
</comment>
<accession>A0A5A7QDN5</accession>
<keyword evidence="5" id="KW-0675">Receptor</keyword>
<dbReference type="GO" id="GO:0016301">
    <property type="term" value="F:kinase activity"/>
    <property type="evidence" value="ECO:0007669"/>
    <property type="project" value="UniProtKB-KW"/>
</dbReference>
<evidence type="ECO:0000256" key="3">
    <source>
        <dbReference type="ARBA" id="ARBA00022737"/>
    </source>
</evidence>
<keyword evidence="1" id="KW-0433">Leucine-rich repeat</keyword>
<dbReference type="PANTHER" id="PTHR47988">
    <property type="entry name" value="SOMATIC EMBRYOGENESIS RECEPTOR KINASE 1"/>
    <property type="match status" value="1"/>
</dbReference>
<reference evidence="6" key="1">
    <citation type="journal article" date="2019" name="Curr. Biol.">
        <title>Genome Sequence of Striga asiatica Provides Insight into the Evolution of Plant Parasitism.</title>
        <authorList>
            <person name="Yoshida S."/>
            <person name="Kim S."/>
            <person name="Wafula E.K."/>
            <person name="Tanskanen J."/>
            <person name="Kim Y.M."/>
            <person name="Honaas L."/>
            <person name="Yang Z."/>
            <person name="Spallek T."/>
            <person name="Conn C.E."/>
            <person name="Ichihashi Y."/>
            <person name="Cheong K."/>
            <person name="Cui S."/>
            <person name="Der J.P."/>
            <person name="Gundlach H."/>
            <person name="Jiao Y."/>
            <person name="Hori C."/>
            <person name="Ishida J.K."/>
            <person name="Kasahara H."/>
            <person name="Kiba T."/>
            <person name="Kim M.S."/>
            <person name="Koo N."/>
            <person name="Laohavisit A."/>
            <person name="Lee Y.H."/>
            <person name="Lumba S."/>
            <person name="McCourt P."/>
            <person name="Mortimer J.C."/>
            <person name="Mutuku J.M."/>
            <person name="Nomura T."/>
            <person name="Sasaki-Sekimoto Y."/>
            <person name="Seto Y."/>
            <person name="Wang Y."/>
            <person name="Wakatake T."/>
            <person name="Sakakibara H."/>
            <person name="Demura T."/>
            <person name="Yamaguchi S."/>
            <person name="Yoneyama K."/>
            <person name="Manabe R.I."/>
            <person name="Nelson D.C."/>
            <person name="Schulman A.H."/>
            <person name="Timko M.P."/>
            <person name="dePamphilis C.W."/>
            <person name="Choi D."/>
            <person name="Shirasu K."/>
        </authorList>
    </citation>
    <scope>NUCLEOTIDE SEQUENCE [LARGE SCALE GENOMIC DNA]</scope>
    <source>
        <strain evidence="6">cv. UVA1</strain>
    </source>
</reference>
<keyword evidence="2" id="KW-0732">Signal</keyword>
<dbReference type="InterPro" id="IPR032675">
    <property type="entry name" value="LRR_dom_sf"/>
</dbReference>